<dbReference type="OrthoDB" id="581132at2"/>
<proteinExistence type="predicted"/>
<name>A0A267MNL9_9FIRM</name>
<dbReference type="InterPro" id="IPR036977">
    <property type="entry name" value="DNA_primase_Znf_CHC2"/>
</dbReference>
<evidence type="ECO:0000313" key="2">
    <source>
        <dbReference type="Proteomes" id="UP000216024"/>
    </source>
</evidence>
<keyword evidence="2" id="KW-1185">Reference proteome</keyword>
<dbReference type="Proteomes" id="UP000216024">
    <property type="component" value="Unassembled WGS sequence"/>
</dbReference>
<organism evidence="1 2">
    <name type="scientific">Anaeromicrobium sediminis</name>
    <dbReference type="NCBI Taxonomy" id="1478221"/>
    <lineage>
        <taxon>Bacteria</taxon>
        <taxon>Bacillati</taxon>
        <taxon>Bacillota</taxon>
        <taxon>Clostridia</taxon>
        <taxon>Peptostreptococcales</taxon>
        <taxon>Thermotaleaceae</taxon>
        <taxon>Anaeromicrobium</taxon>
    </lineage>
</organism>
<comment type="caution">
    <text evidence="1">The sequence shown here is derived from an EMBL/GenBank/DDBJ whole genome shotgun (WGS) entry which is preliminary data.</text>
</comment>
<dbReference type="EMBL" id="NIBG01000001">
    <property type="protein sequence ID" value="PAB61002.1"/>
    <property type="molecule type" value="Genomic_DNA"/>
</dbReference>
<dbReference type="GO" id="GO:0006260">
    <property type="term" value="P:DNA replication"/>
    <property type="evidence" value="ECO:0007669"/>
    <property type="project" value="InterPro"/>
</dbReference>
<dbReference type="RefSeq" id="WP_095129999.1">
    <property type="nucleotide sequence ID" value="NZ_NIBG01000001.1"/>
</dbReference>
<reference evidence="1 2" key="1">
    <citation type="submission" date="2017-06" db="EMBL/GenBank/DDBJ databases">
        <title>Draft genome sequence of anaerobic fermentative bacterium Anaeromicrobium sediminis DY2726D isolated from West Pacific Ocean sediments.</title>
        <authorList>
            <person name="Zeng X."/>
        </authorList>
    </citation>
    <scope>NUCLEOTIDE SEQUENCE [LARGE SCALE GENOMIC DNA]</scope>
    <source>
        <strain evidence="1 2">DY2726D</strain>
    </source>
</reference>
<protein>
    <submittedName>
        <fullName evidence="1">Uncharacterized protein</fullName>
    </submittedName>
</protein>
<accession>A0A267MNL9</accession>
<dbReference type="GO" id="GO:0003677">
    <property type="term" value="F:DNA binding"/>
    <property type="evidence" value="ECO:0007669"/>
    <property type="project" value="InterPro"/>
</dbReference>
<dbReference type="Gene3D" id="3.90.580.10">
    <property type="entry name" value="Zinc finger, CHC2-type domain"/>
    <property type="match status" value="1"/>
</dbReference>
<evidence type="ECO:0000313" key="1">
    <source>
        <dbReference type="EMBL" id="PAB61002.1"/>
    </source>
</evidence>
<dbReference type="GO" id="GO:0008270">
    <property type="term" value="F:zinc ion binding"/>
    <property type="evidence" value="ECO:0007669"/>
    <property type="project" value="InterPro"/>
</dbReference>
<gene>
    <name evidence="1" type="ORF">CCE28_00800</name>
</gene>
<sequence>MKVKCMLDEKKYNSKPKGDEIGKIVKRLEKSECNIGISDLAGLMVQGCTFRPAFLNGSKDENWISQQLFALDFDKGTTIEEEISRCRQLNIMPIFGYTTFSHSEKRHRFRLVFCSNKIFTIYEEAEKVQVALMNLFNKCDPKSKNISKLYFGGTNLIFEGYDNKLDIDGLLLHNKLLKKKIYKCNNGSRERKGVQDIKDINISNVSCTPKTHLHNMNIINAIKTHNTEYLKKYIGNKHQITFETKEQFFDFIRKIDLGELLELRYPNSFNCLFHNDKSPSASIFVNEDTGDYIYKCNSNSCGVSLNNIGVIEKLGRFKSKYKTYEFIKEIFNLKIVETEWQKKQWQVLMENVESIHNGELERNCPQAYKIIKRISRYLVEMHKIALDNIYNENWTDNEGNLLFYSSTGYIAGKLKISDNSLNKISQKIAVLAYLKLLNKVDDGQVNEDILKKSKHLNATKNKDKYKHVNYFSIPPYTDDLYKAVEQQAKKWKDNNYTMRGVSREMFYRGEGVDVANWLYPQFNKVTEKNEDGESEIVDRTTSKASDYKTADIVKTIFYLIDNKGYAREKEIVEILRRKYGKENISVQIKKSIKQIFEEYSLKKLRTNKIIKEHYGITDKGYPLIIVKNEFNIQNI</sequence>
<dbReference type="AlphaFoldDB" id="A0A267MNL9"/>